<dbReference type="RefSeq" id="WP_194182940.1">
    <property type="nucleotide sequence ID" value="NZ_JADGIK010000005.1"/>
</dbReference>
<evidence type="ECO:0000313" key="1">
    <source>
        <dbReference type="EMBL" id="MBF0597383.1"/>
    </source>
</evidence>
<dbReference type="EMBL" id="JADGIK010000005">
    <property type="protein sequence ID" value="MBF0597383.1"/>
    <property type="molecule type" value="Genomic_DNA"/>
</dbReference>
<sequence>MNYLQFIFIIITACCNAQQINIKVVDYVTNQPLKQADLYFMHSTKYFSTNNEGKVNIDLSGIDKQDEMFVAMKDYQNASISLSNIQSELTIKLEKVEEIKLSEAFLTNLRVEDILKNVIRNYNANYNVDKYYFLVDLVQDFKMDTLYYNSINLNLQLKFDKGKVKAKSSGIVKDRLVKGNAPVQLSFVTSDYFKNLYILDAIKSTYNQVLRNQYKLSELKKTVYADKEMFEIFLDNGINDRTYFLIDRKTFSVVEYQLNLNNIVQTNKNTLLERFGIISIKYRPYENSWVLKESEVSFKMNLKDVNRPDLPIDFMHKISTWNFSEKPFQFFNKTIDLDSNFHDIF</sequence>
<evidence type="ECO:0008006" key="3">
    <source>
        <dbReference type="Google" id="ProtNLM"/>
    </source>
</evidence>
<keyword evidence="2" id="KW-1185">Reference proteome</keyword>
<reference evidence="1" key="1">
    <citation type="submission" date="2020-10" db="EMBL/GenBank/DDBJ databases">
        <authorList>
            <person name="Lu T."/>
            <person name="Wang Q."/>
            <person name="Han X."/>
        </authorList>
    </citation>
    <scope>NUCLEOTIDE SEQUENCE</scope>
    <source>
        <strain evidence="1">WQ 117</strain>
    </source>
</reference>
<protein>
    <recommendedName>
        <fullName evidence="3">Carboxypeptidase-like regulatory domain-containing protein</fullName>
    </recommendedName>
</protein>
<accession>A0A8J7K4F1</accession>
<organism evidence="1 2">
    <name type="scientific">Faecalibacter rhinopitheci</name>
    <dbReference type="NCBI Taxonomy" id="2779678"/>
    <lineage>
        <taxon>Bacteria</taxon>
        <taxon>Pseudomonadati</taxon>
        <taxon>Bacteroidota</taxon>
        <taxon>Flavobacteriia</taxon>
        <taxon>Flavobacteriales</taxon>
        <taxon>Weeksellaceae</taxon>
        <taxon>Faecalibacter</taxon>
    </lineage>
</organism>
<name>A0A8J7K4F1_9FLAO</name>
<gene>
    <name evidence="1" type="ORF">IM532_07970</name>
</gene>
<comment type="caution">
    <text evidence="1">The sequence shown here is derived from an EMBL/GenBank/DDBJ whole genome shotgun (WGS) entry which is preliminary data.</text>
</comment>
<evidence type="ECO:0000313" key="2">
    <source>
        <dbReference type="Proteomes" id="UP000608754"/>
    </source>
</evidence>
<dbReference type="Proteomes" id="UP000608754">
    <property type="component" value="Unassembled WGS sequence"/>
</dbReference>
<dbReference type="AlphaFoldDB" id="A0A8J7K4F1"/>
<proteinExistence type="predicted"/>